<organism evidence="4 5">
    <name type="scientific">Treponema bryantii</name>
    <dbReference type="NCBI Taxonomy" id="163"/>
    <lineage>
        <taxon>Bacteria</taxon>
        <taxon>Pseudomonadati</taxon>
        <taxon>Spirochaetota</taxon>
        <taxon>Spirochaetia</taxon>
        <taxon>Spirochaetales</taxon>
        <taxon>Treponemataceae</taxon>
        <taxon>Treponema</taxon>
    </lineage>
</organism>
<dbReference type="Pfam" id="PF00326">
    <property type="entry name" value="Peptidase_S9"/>
    <property type="match status" value="1"/>
</dbReference>
<keyword evidence="5" id="KW-1185">Reference proteome</keyword>
<gene>
    <name evidence="4" type="ORF">SAMN04487977_103327</name>
</gene>
<reference evidence="4 5" key="1">
    <citation type="submission" date="2016-10" db="EMBL/GenBank/DDBJ databases">
        <authorList>
            <person name="de Groot N.N."/>
        </authorList>
    </citation>
    <scope>NUCLEOTIDE SEQUENCE [LARGE SCALE GENOMIC DNA]</scope>
    <source>
        <strain evidence="4 5">B25</strain>
    </source>
</reference>
<name>A0A1H9EYC4_9SPIR</name>
<proteinExistence type="predicted"/>
<dbReference type="RefSeq" id="WP_074642637.1">
    <property type="nucleotide sequence ID" value="NZ_FOFU01000003.1"/>
</dbReference>
<evidence type="ECO:0000259" key="3">
    <source>
        <dbReference type="Pfam" id="PF00326"/>
    </source>
</evidence>
<evidence type="ECO:0000256" key="2">
    <source>
        <dbReference type="ARBA" id="ARBA00022801"/>
    </source>
</evidence>
<dbReference type="InterPro" id="IPR001375">
    <property type="entry name" value="Peptidase_S9_cat"/>
</dbReference>
<dbReference type="OrthoDB" id="9767239at2"/>
<evidence type="ECO:0000313" key="4">
    <source>
        <dbReference type="EMBL" id="SEQ30724.1"/>
    </source>
</evidence>
<accession>A0A1H9EYC4</accession>
<dbReference type="PANTHER" id="PTHR43037:SF5">
    <property type="entry name" value="FERULOYL ESTERASE"/>
    <property type="match status" value="1"/>
</dbReference>
<keyword evidence="1" id="KW-0732">Signal</keyword>
<evidence type="ECO:0000256" key="1">
    <source>
        <dbReference type="ARBA" id="ARBA00022729"/>
    </source>
</evidence>
<keyword evidence="2" id="KW-0378">Hydrolase</keyword>
<dbReference type="PROSITE" id="PS51257">
    <property type="entry name" value="PROKAR_LIPOPROTEIN"/>
    <property type="match status" value="1"/>
</dbReference>
<dbReference type="AlphaFoldDB" id="A0A1H9EYC4"/>
<dbReference type="GO" id="GO:0008236">
    <property type="term" value="F:serine-type peptidase activity"/>
    <property type="evidence" value="ECO:0007669"/>
    <property type="project" value="InterPro"/>
</dbReference>
<dbReference type="EMBL" id="FOFU01000003">
    <property type="protein sequence ID" value="SEQ30724.1"/>
    <property type="molecule type" value="Genomic_DNA"/>
</dbReference>
<evidence type="ECO:0000313" key="5">
    <source>
        <dbReference type="Proteomes" id="UP000182360"/>
    </source>
</evidence>
<sequence>MKFKKTFILLFSFISLFLFIGCNQKKSVSRNLNLENINQLNSDTFTCTFDGIEHDFIVELPVQKDTSKNDAIKSVPLVILLPGYSNTADHLRFTTGFHKEANSRGYAAVYVTGSISKYEKTGGLGWNSGIAAKGNPDVEFIVALTEYLQKEYGFDKERTFAAGFSNGGFMIHRLAMEAGNTFRAVACVAGKMPEKVWNNRNRKNHIGVMQITGEKDDVVPKRFDGTVNNSRDPAIEDVMDYWALSNGLKTIAVENVARGSKLTKWNSGNKDCQVWHLLVKDSHHFWPTEQINGIDGNTVILDFFDAN</sequence>
<dbReference type="PANTHER" id="PTHR43037">
    <property type="entry name" value="UNNAMED PRODUCT-RELATED"/>
    <property type="match status" value="1"/>
</dbReference>
<dbReference type="InterPro" id="IPR029058">
    <property type="entry name" value="AB_hydrolase_fold"/>
</dbReference>
<dbReference type="Gene3D" id="3.40.50.1820">
    <property type="entry name" value="alpha/beta hydrolase"/>
    <property type="match status" value="1"/>
</dbReference>
<feature type="domain" description="Peptidase S9 prolyl oligopeptidase catalytic" evidence="3">
    <location>
        <begin position="103"/>
        <end position="190"/>
    </location>
</feature>
<dbReference type="InterPro" id="IPR050955">
    <property type="entry name" value="Plant_Biomass_Hydrol_Est"/>
</dbReference>
<protein>
    <submittedName>
        <fullName evidence="4">Poly(3-hydroxybutyrate) depolymerase</fullName>
    </submittedName>
</protein>
<dbReference type="Proteomes" id="UP000182360">
    <property type="component" value="Unassembled WGS sequence"/>
</dbReference>
<dbReference type="GO" id="GO:0006508">
    <property type="term" value="P:proteolysis"/>
    <property type="evidence" value="ECO:0007669"/>
    <property type="project" value="InterPro"/>
</dbReference>
<dbReference type="SUPFAM" id="SSF53474">
    <property type="entry name" value="alpha/beta-Hydrolases"/>
    <property type="match status" value="1"/>
</dbReference>